<dbReference type="InterPro" id="IPR036249">
    <property type="entry name" value="Thioredoxin-like_sf"/>
</dbReference>
<dbReference type="Pfam" id="PF01323">
    <property type="entry name" value="DSBA"/>
    <property type="match status" value="1"/>
</dbReference>
<keyword evidence="5" id="KW-1185">Reference proteome</keyword>
<dbReference type="InterPro" id="IPR044087">
    <property type="entry name" value="NahD-like"/>
</dbReference>
<dbReference type="SUPFAM" id="SSF52833">
    <property type="entry name" value="Thioredoxin-like"/>
    <property type="match status" value="1"/>
</dbReference>
<dbReference type="GO" id="GO:1901170">
    <property type="term" value="P:naphthalene catabolic process"/>
    <property type="evidence" value="ECO:0007669"/>
    <property type="project" value="InterPro"/>
</dbReference>
<dbReference type="OrthoDB" id="5244108at2"/>
<dbReference type="EC" id="5.99.1.4" evidence="1"/>
<dbReference type="EMBL" id="FOSZ01000011">
    <property type="protein sequence ID" value="SFL38214.1"/>
    <property type="molecule type" value="Genomic_DNA"/>
</dbReference>
<dbReference type="AlphaFoldDB" id="A0A1I4H7I7"/>
<feature type="active site" description="Nucleophile" evidence="2">
    <location>
        <position position="12"/>
    </location>
</feature>
<dbReference type="GO" id="GO:0018845">
    <property type="term" value="F:2-hydroxychromene-2-carboxylate isomerase activity"/>
    <property type="evidence" value="ECO:0007669"/>
    <property type="project" value="UniProtKB-UniRule"/>
</dbReference>
<dbReference type="GO" id="GO:0004602">
    <property type="term" value="F:glutathione peroxidase activity"/>
    <property type="evidence" value="ECO:0007669"/>
    <property type="project" value="TreeGrafter"/>
</dbReference>
<dbReference type="PANTHER" id="PTHR42943">
    <property type="entry name" value="GLUTATHIONE S-TRANSFERASE KAPPA"/>
    <property type="match status" value="1"/>
</dbReference>
<evidence type="ECO:0000313" key="5">
    <source>
        <dbReference type="Proteomes" id="UP000198851"/>
    </source>
</evidence>
<dbReference type="CDD" id="cd03022">
    <property type="entry name" value="DsbA_HCCA_Iso"/>
    <property type="match status" value="1"/>
</dbReference>
<dbReference type="GO" id="GO:0004364">
    <property type="term" value="F:glutathione transferase activity"/>
    <property type="evidence" value="ECO:0007669"/>
    <property type="project" value="TreeGrafter"/>
</dbReference>
<dbReference type="Proteomes" id="UP000198851">
    <property type="component" value="Unassembled WGS sequence"/>
</dbReference>
<reference evidence="5" key="1">
    <citation type="submission" date="2016-10" db="EMBL/GenBank/DDBJ databases">
        <authorList>
            <person name="Varghese N."/>
            <person name="Submissions S."/>
        </authorList>
    </citation>
    <scope>NUCLEOTIDE SEQUENCE [LARGE SCALE GENOMIC DNA]</scope>
    <source>
        <strain evidence="5">DSM 28453</strain>
    </source>
</reference>
<feature type="domain" description="DSBA-like thioredoxin" evidence="3">
    <location>
        <begin position="4"/>
        <end position="195"/>
    </location>
</feature>
<keyword evidence="1 4" id="KW-0413">Isomerase</keyword>
<dbReference type="RefSeq" id="WP_093325938.1">
    <property type="nucleotide sequence ID" value="NZ_FOSZ01000011.1"/>
</dbReference>
<dbReference type="PANTHER" id="PTHR42943:SF2">
    <property type="entry name" value="GLUTATHIONE S-TRANSFERASE KAPPA 1"/>
    <property type="match status" value="1"/>
</dbReference>
<name>A0A1I4H7I7_9RHOB</name>
<protein>
    <recommendedName>
        <fullName evidence="1">2-hydroxychromene-2-carboxylate isomerase</fullName>
        <ecNumber evidence="1">5.99.1.4</ecNumber>
    </recommendedName>
</protein>
<organism evidence="4 5">
    <name type="scientific">Shimia haliotis</name>
    <dbReference type="NCBI Taxonomy" id="1280847"/>
    <lineage>
        <taxon>Bacteria</taxon>
        <taxon>Pseudomonadati</taxon>
        <taxon>Pseudomonadota</taxon>
        <taxon>Alphaproteobacteria</taxon>
        <taxon>Rhodobacterales</taxon>
        <taxon>Roseobacteraceae</taxon>
    </lineage>
</organism>
<dbReference type="InterPro" id="IPR051924">
    <property type="entry name" value="GST_Kappa/NadH"/>
</dbReference>
<evidence type="ECO:0000256" key="1">
    <source>
        <dbReference type="PIRNR" id="PIRNR006386"/>
    </source>
</evidence>
<evidence type="ECO:0000313" key="4">
    <source>
        <dbReference type="EMBL" id="SFL38214.1"/>
    </source>
</evidence>
<dbReference type="InterPro" id="IPR014440">
    <property type="entry name" value="HCCAis_GSTk"/>
</dbReference>
<dbReference type="InterPro" id="IPR001853">
    <property type="entry name" value="DSBA-like_thioredoxin_dom"/>
</dbReference>
<comment type="similarity">
    <text evidence="1">Belongs to the GST superfamily. NadH family.</text>
</comment>
<evidence type="ECO:0000259" key="3">
    <source>
        <dbReference type="Pfam" id="PF01323"/>
    </source>
</evidence>
<sequence>MAHIDYYFATISPYTYLAGTRLEEIAAKHGATITYKPLDIIAQFGRTGGTPPKDRHVSRQEYRAQELVRQAKKLGMPFNLQPAHWPTNMAPSSYAFIAAQNAGGGDLGALAHGITKACWVDEKNVAEDEVIRECLEAAGFDPALADSGLLAGAETYARNLEDAVEAGAFGAPFYVVDDGARFWGQDRLEDLDLHLAGKL</sequence>
<accession>A0A1I4H7I7</accession>
<dbReference type="PIRSF" id="PIRSF006386">
    <property type="entry name" value="HCCAis_GSTk"/>
    <property type="match status" value="1"/>
</dbReference>
<evidence type="ECO:0000256" key="2">
    <source>
        <dbReference type="PIRSR" id="PIRSR006386-1"/>
    </source>
</evidence>
<comment type="catalytic activity">
    <reaction evidence="1">
        <text>2-hydroxychromene-2-carboxylate = (3E)-4-(2-hydroxyphenyl)-2-oxobut-3-enoate</text>
        <dbReference type="Rhea" id="RHEA:27401"/>
        <dbReference type="ChEBI" id="CHEBI:59350"/>
        <dbReference type="ChEBI" id="CHEBI:59353"/>
        <dbReference type="EC" id="5.99.1.4"/>
    </reaction>
</comment>
<dbReference type="Gene3D" id="3.40.30.10">
    <property type="entry name" value="Glutaredoxin"/>
    <property type="match status" value="1"/>
</dbReference>
<dbReference type="STRING" id="1280847.SAMN04488036_11179"/>
<gene>
    <name evidence="4" type="ORF">SAMN04488036_11179</name>
</gene>
<dbReference type="GO" id="GO:0006749">
    <property type="term" value="P:glutathione metabolic process"/>
    <property type="evidence" value="ECO:0007669"/>
    <property type="project" value="TreeGrafter"/>
</dbReference>
<proteinExistence type="inferred from homology"/>